<feature type="chain" id="PRO_5005121649" description="Carboxylic ester hydrolase" evidence="6">
    <location>
        <begin position="21"/>
        <end position="597"/>
    </location>
</feature>
<keyword evidence="3 6" id="KW-0378">Hydrolase</keyword>
<dbReference type="ESTHER" id="helam-a5jm33">
    <property type="family name" value="Carb_B_Arthropoda"/>
</dbReference>
<comment type="similarity">
    <text evidence="1 6">Belongs to the type-B carboxylesterase/lipase family.</text>
</comment>
<evidence type="ECO:0000256" key="4">
    <source>
        <dbReference type="ARBA" id="ARBA00023157"/>
    </source>
</evidence>
<dbReference type="Gene3D" id="3.40.50.1820">
    <property type="entry name" value="alpha/beta hydrolase"/>
    <property type="match status" value="1"/>
</dbReference>
<feature type="signal peptide" evidence="6">
    <location>
        <begin position="1"/>
        <end position="20"/>
    </location>
</feature>
<dbReference type="Pfam" id="PF00135">
    <property type="entry name" value="COesterase"/>
    <property type="match status" value="1"/>
</dbReference>
<proteinExistence type="evidence at transcript level"/>
<dbReference type="PANTHER" id="PTHR11559">
    <property type="entry name" value="CARBOXYLESTERASE"/>
    <property type="match status" value="1"/>
</dbReference>
<dbReference type="InterPro" id="IPR019826">
    <property type="entry name" value="Carboxylesterase_B_AS"/>
</dbReference>
<dbReference type="GO" id="GO:0052689">
    <property type="term" value="F:carboxylic ester hydrolase activity"/>
    <property type="evidence" value="ECO:0007669"/>
    <property type="project" value="UniProtKB-KW"/>
</dbReference>
<dbReference type="SMR" id="A5JM33"/>
<evidence type="ECO:0000256" key="3">
    <source>
        <dbReference type="ARBA" id="ARBA00022801"/>
    </source>
</evidence>
<dbReference type="AlphaFoldDB" id="A5JM33"/>
<sequence>MTSVIHIVSLLAVLSAPALAVQVRVSDGLLEGERLINEYGGAEYFSFRGIPYAQPPLGDLRFKAPQPPTPWNNVRSAKEFGNNCLQYDLFIDKGKRSGDEDCLYLNVYTPEITPSEPLPVMVWIHGGGFVSGSGDDNVYGPKFLVRHGVILVTINYRLEVLGFLSLDTEEVPGNAGMKDQVAALRWVNKNIANFGGDPNNVTIFGESAGGVSVSYQVISPMSKGLFKRAIAQSGVSVGYWAQSYRPRERGFALARSLGLHTDNVTEVYEFLKVQPAESLVQIKAAVTYSEHERPNVEVYFSVTDEKQFGNNERFFYGDMVNAVSKNVHEGVDIMTGYTADEGLMGVAIFGQINSSLEQARSFPQFFVSYPMSLNLPVDDQLELGMKIRDYYFKNQISIPDDWEGLSRYYGMDIFSFPTVWWIRLIARTNKNKAYLYKFTVKSELNKAAHMMGLADILGDRQVVAHSDDLSYLFSSVHMPTFDMTTTPFLYIDRVCRLWVNFAKYGDPTPDASLGVEWKPYSLEKQDYLDLGNQLVAGNEPDAEEIKFWEDTLTEFGQRLYLDEDEDSVNSSRSALIPQDKLSALILLLFFFGQFLRL</sequence>
<keyword evidence="4" id="KW-1015">Disulfide bond</keyword>
<organism evidence="8">
    <name type="scientific">Helicoverpa armigera</name>
    <name type="common">Cotton bollworm</name>
    <name type="synonym">Heliothis armigera</name>
    <dbReference type="NCBI Taxonomy" id="29058"/>
    <lineage>
        <taxon>Eukaryota</taxon>
        <taxon>Metazoa</taxon>
        <taxon>Ecdysozoa</taxon>
        <taxon>Arthropoda</taxon>
        <taxon>Hexapoda</taxon>
        <taxon>Insecta</taxon>
        <taxon>Pterygota</taxon>
        <taxon>Neoptera</taxon>
        <taxon>Endopterygota</taxon>
        <taxon>Lepidoptera</taxon>
        <taxon>Glossata</taxon>
        <taxon>Ditrysia</taxon>
        <taxon>Noctuoidea</taxon>
        <taxon>Noctuidae</taxon>
        <taxon>Heliothinae</taxon>
        <taxon>Helicoverpa</taxon>
    </lineage>
</organism>
<evidence type="ECO:0000259" key="7">
    <source>
        <dbReference type="Pfam" id="PF00135"/>
    </source>
</evidence>
<reference evidence="8" key="1">
    <citation type="submission" date="2008-04" db="EMBL/GenBank/DDBJ databases">
        <title>Molecular cloning and characterization of a carboxylesterase from Helicoverpa armigera.</title>
        <authorList>
            <person name="Wang D."/>
            <person name="Li B."/>
            <person name="Chen Y.H."/>
            <person name="Wei Z.G."/>
            <person name="Zhao H.Q."/>
            <person name="Xu Y.X."/>
            <person name="Wang W.B."/>
            <person name="Gong C.L."/>
            <person name="Shen W.D."/>
        </authorList>
    </citation>
    <scope>NUCLEOTIDE SEQUENCE</scope>
</reference>
<dbReference type="OrthoDB" id="19653at2759"/>
<dbReference type="PROSITE" id="PS00122">
    <property type="entry name" value="CARBOXYLESTERASE_B_1"/>
    <property type="match status" value="1"/>
</dbReference>
<accession>A5JM33</accession>
<evidence type="ECO:0000256" key="5">
    <source>
        <dbReference type="ARBA" id="ARBA00023180"/>
    </source>
</evidence>
<dbReference type="InterPro" id="IPR019819">
    <property type="entry name" value="Carboxylesterase_B_CS"/>
</dbReference>
<dbReference type="PROSITE" id="PS00941">
    <property type="entry name" value="CARBOXYLESTERASE_B_2"/>
    <property type="match status" value="1"/>
</dbReference>
<evidence type="ECO:0000256" key="1">
    <source>
        <dbReference type="ARBA" id="ARBA00005964"/>
    </source>
</evidence>
<feature type="domain" description="Carboxylesterase type B" evidence="7">
    <location>
        <begin position="22"/>
        <end position="548"/>
    </location>
</feature>
<dbReference type="EMBL" id="EF547544">
    <property type="protein sequence ID" value="ABQ42338.1"/>
    <property type="molecule type" value="mRNA"/>
</dbReference>
<evidence type="ECO:0000313" key="8">
    <source>
        <dbReference type="EMBL" id="ABQ42338.1"/>
    </source>
</evidence>
<dbReference type="InterPro" id="IPR002018">
    <property type="entry name" value="CarbesteraseB"/>
</dbReference>
<keyword evidence="2" id="KW-0719">Serine esterase</keyword>
<evidence type="ECO:0000256" key="2">
    <source>
        <dbReference type="ARBA" id="ARBA00022487"/>
    </source>
</evidence>
<dbReference type="InterPro" id="IPR050309">
    <property type="entry name" value="Type-B_Carboxylest/Lipase"/>
</dbReference>
<evidence type="ECO:0000256" key="6">
    <source>
        <dbReference type="RuleBase" id="RU361235"/>
    </source>
</evidence>
<dbReference type="EC" id="3.1.1.-" evidence="6"/>
<protein>
    <recommendedName>
        <fullName evidence="6">Carboxylic ester hydrolase</fullName>
        <ecNumber evidence="6">3.1.1.-</ecNumber>
    </recommendedName>
</protein>
<name>A5JM33_HELAM</name>
<keyword evidence="6" id="KW-0732">Signal</keyword>
<dbReference type="InterPro" id="IPR029058">
    <property type="entry name" value="AB_hydrolase_fold"/>
</dbReference>
<dbReference type="SUPFAM" id="SSF53474">
    <property type="entry name" value="alpha/beta-Hydrolases"/>
    <property type="match status" value="1"/>
</dbReference>
<keyword evidence="5" id="KW-0325">Glycoprotein</keyword>